<feature type="domain" description="Katanin p80 subunit C-terminal" evidence="5">
    <location>
        <begin position="252"/>
        <end position="304"/>
    </location>
</feature>
<evidence type="ECO:0000256" key="3">
    <source>
        <dbReference type="ARBA" id="ARBA00023212"/>
    </source>
</evidence>
<dbReference type="AlphaFoldDB" id="A0A3P8D551"/>
<dbReference type="GO" id="GO:0007019">
    <property type="term" value="P:microtubule depolymerization"/>
    <property type="evidence" value="ECO:0007669"/>
    <property type="project" value="TreeGrafter"/>
</dbReference>
<dbReference type="PANTHER" id="PTHR19845:SF0">
    <property type="entry name" value="KATANIN P80 WD40 REPEAT-CONTAINING SUBUNIT B1"/>
    <property type="match status" value="1"/>
</dbReference>
<reference evidence="6 7" key="1">
    <citation type="submission" date="2018-11" db="EMBL/GenBank/DDBJ databases">
        <authorList>
            <consortium name="Pathogen Informatics"/>
        </authorList>
    </citation>
    <scope>NUCLEOTIDE SEQUENCE [LARGE SCALE GENOMIC DNA]</scope>
    <source>
        <strain>Denwood</strain>
        <strain evidence="7">Zambia</strain>
    </source>
</reference>
<evidence type="ECO:0000256" key="4">
    <source>
        <dbReference type="SAM" id="MobiDB-lite"/>
    </source>
</evidence>
<dbReference type="GO" id="GO:0008352">
    <property type="term" value="C:katanin complex"/>
    <property type="evidence" value="ECO:0007669"/>
    <property type="project" value="TreeGrafter"/>
</dbReference>
<feature type="region of interest" description="Disordered" evidence="4">
    <location>
        <begin position="97"/>
        <end position="118"/>
    </location>
</feature>
<proteinExistence type="predicted"/>
<evidence type="ECO:0000256" key="2">
    <source>
        <dbReference type="ARBA" id="ARBA00022490"/>
    </source>
</evidence>
<dbReference type="EMBL" id="UZAL01028107">
    <property type="protein sequence ID" value="VDP38500.1"/>
    <property type="molecule type" value="Genomic_DNA"/>
</dbReference>
<evidence type="ECO:0000313" key="7">
    <source>
        <dbReference type="Proteomes" id="UP000269396"/>
    </source>
</evidence>
<sequence>MYTRYNVHKIVLNAFSVQQSNERPFTRCGSSSSKALSSIGRKSFCLVAEENLQNVMSEDPNDPDAHLPYQPTTEDSESLNAADITDPDEYDRIFKPHHTVPRSPSQVRAMTSRRNVSSEYRTDAITKLNFGLPPSSPNIVNPTPHEAKCVQSNILSDRFTSDKPFTPPSTTSACISRRPHQTTISQAARIISNSPHPPEAIEVEDFLPQSLPTMMDFALNPVLQNIKNPTHDKSGSLHEPSEAELLLRIRKPHDPFVKVMSSRVKGLSTVRVMWSPDSVKTAVESALMMNDTAILVDVLGILSKNSHVETTCQIVRVIIKNFAPVIRQTIEGPTPPGVDLMREERRRKCQECLSHLLTIRSALGTKDVANKAGQCGRELNVMFQLLV</sequence>
<dbReference type="Pfam" id="PF13925">
    <property type="entry name" value="Katanin_con80"/>
    <property type="match status" value="2"/>
</dbReference>
<accession>A0A3P8D551</accession>
<dbReference type="PANTHER" id="PTHR19845">
    <property type="entry name" value="KATANIN P80 SUBUNIT"/>
    <property type="match status" value="1"/>
</dbReference>
<dbReference type="InterPro" id="IPR028021">
    <property type="entry name" value="Katanin_C-terminal"/>
</dbReference>
<evidence type="ECO:0000256" key="1">
    <source>
        <dbReference type="ARBA" id="ARBA00004245"/>
    </source>
</evidence>
<keyword evidence="2" id="KW-0963">Cytoplasm</keyword>
<organism evidence="6 7">
    <name type="scientific">Schistosoma mattheei</name>
    <dbReference type="NCBI Taxonomy" id="31246"/>
    <lineage>
        <taxon>Eukaryota</taxon>
        <taxon>Metazoa</taxon>
        <taxon>Spiralia</taxon>
        <taxon>Lophotrochozoa</taxon>
        <taxon>Platyhelminthes</taxon>
        <taxon>Trematoda</taxon>
        <taxon>Digenea</taxon>
        <taxon>Strigeidida</taxon>
        <taxon>Schistosomatoidea</taxon>
        <taxon>Schistosomatidae</taxon>
        <taxon>Schistosoma</taxon>
    </lineage>
</organism>
<keyword evidence="3" id="KW-0206">Cytoskeleton</keyword>
<dbReference type="Proteomes" id="UP000269396">
    <property type="component" value="Unassembled WGS sequence"/>
</dbReference>
<evidence type="ECO:0000259" key="5">
    <source>
        <dbReference type="Pfam" id="PF13925"/>
    </source>
</evidence>
<gene>
    <name evidence="6" type="ORF">SMTD_LOCUS7272</name>
</gene>
<feature type="compositionally biased region" description="Polar residues" evidence="4">
    <location>
        <begin position="102"/>
        <end position="118"/>
    </location>
</feature>
<feature type="region of interest" description="Disordered" evidence="4">
    <location>
        <begin position="158"/>
        <end position="180"/>
    </location>
</feature>
<protein>
    <recommendedName>
        <fullName evidence="5">Katanin p80 subunit C-terminal domain-containing protein</fullName>
    </recommendedName>
</protein>
<name>A0A3P8D551_9TREM</name>
<feature type="domain" description="Katanin p80 subunit C-terminal" evidence="5">
    <location>
        <begin position="305"/>
        <end position="377"/>
    </location>
</feature>
<dbReference type="GO" id="GO:0008017">
    <property type="term" value="F:microtubule binding"/>
    <property type="evidence" value="ECO:0007669"/>
    <property type="project" value="InterPro"/>
</dbReference>
<keyword evidence="7" id="KW-1185">Reference proteome</keyword>
<evidence type="ECO:0000313" key="6">
    <source>
        <dbReference type="EMBL" id="VDP38500.1"/>
    </source>
</evidence>
<feature type="region of interest" description="Disordered" evidence="4">
    <location>
        <begin position="56"/>
        <end position="80"/>
    </location>
</feature>
<comment type="subcellular location">
    <subcellularLocation>
        <location evidence="1">Cytoplasm</location>
        <location evidence="1">Cytoskeleton</location>
    </subcellularLocation>
</comment>